<gene>
    <name evidence="2" type="ORF">NSA47_00290</name>
</gene>
<reference evidence="2" key="1">
    <citation type="submission" date="2022-07" db="EMBL/GenBank/DDBJ databases">
        <title>Enhanced cultured diversity of the mouse gut microbiota enables custom-made synthetic communities.</title>
        <authorList>
            <person name="Afrizal A."/>
        </authorList>
    </citation>
    <scope>NUCLEOTIDE SEQUENCE</scope>
    <source>
        <strain evidence="2">DSM 28593</strain>
    </source>
</reference>
<proteinExistence type="predicted"/>
<evidence type="ECO:0000256" key="1">
    <source>
        <dbReference type="SAM" id="Coils"/>
    </source>
</evidence>
<dbReference type="EMBL" id="JANKAS010000001">
    <property type="protein sequence ID" value="MCR1897427.1"/>
    <property type="molecule type" value="Genomic_DNA"/>
</dbReference>
<comment type="caution">
    <text evidence="2">The sequence shown here is derived from an EMBL/GenBank/DDBJ whole genome shotgun (WGS) entry which is preliminary data.</text>
</comment>
<dbReference type="AlphaFoldDB" id="A0AAE3HDM9"/>
<keyword evidence="3" id="KW-1185">Reference proteome</keyword>
<dbReference type="Pfam" id="PF12787">
    <property type="entry name" value="EcsC"/>
    <property type="match status" value="1"/>
</dbReference>
<organism evidence="2 3">
    <name type="scientific">Irregularibacter muris</name>
    <dbReference type="NCBI Taxonomy" id="1796619"/>
    <lineage>
        <taxon>Bacteria</taxon>
        <taxon>Bacillati</taxon>
        <taxon>Bacillota</taxon>
        <taxon>Clostridia</taxon>
        <taxon>Eubacteriales</taxon>
        <taxon>Eubacteriaceae</taxon>
        <taxon>Irregularibacter</taxon>
    </lineage>
</organism>
<evidence type="ECO:0000313" key="3">
    <source>
        <dbReference type="Proteomes" id="UP001205748"/>
    </source>
</evidence>
<name>A0AAE3HDM9_9FIRM</name>
<dbReference type="PANTHER" id="PTHR41260">
    <property type="entry name" value="PROTEIN ECSC"/>
    <property type="match status" value="1"/>
</dbReference>
<accession>A0AAE3HDM9</accession>
<protein>
    <submittedName>
        <fullName evidence="2">EcsC family protein</fullName>
    </submittedName>
</protein>
<dbReference type="InterPro" id="IPR024787">
    <property type="entry name" value="EcsC"/>
</dbReference>
<sequence length="265" mass="30448">MDRQLSKELKKLKKREEKFLNKKENALLKSKIAPMMNKIQEKIPAKLKSTLENAFFKGFQLVFEKGNTYIEKTYDKDKIQLEHDLNNYAVDKKMGKKYIKRLDKQVNHSKLVNSSFSVLEGGVLGVLGIGLPDIPLFIAVIMRTVYEIALNYGYDYKKEEEKAYILLVISGAMTQGSRQQIFNEQLDELGNQIDQQVQGDINLEERIKETAQVLSEAMLTAKFIQGIPVVGAVGGIVNYHMIRKIGRYASVKYKKRYLMKKTENK</sequence>
<keyword evidence="1" id="KW-0175">Coiled coil</keyword>
<dbReference type="PANTHER" id="PTHR41260:SF1">
    <property type="entry name" value="PROTEIN ECSC"/>
    <property type="match status" value="1"/>
</dbReference>
<dbReference type="RefSeq" id="WP_257528834.1">
    <property type="nucleotide sequence ID" value="NZ_JANKAS010000001.1"/>
</dbReference>
<feature type="coiled-coil region" evidence="1">
    <location>
        <begin position="2"/>
        <end position="29"/>
    </location>
</feature>
<evidence type="ECO:0000313" key="2">
    <source>
        <dbReference type="EMBL" id="MCR1897427.1"/>
    </source>
</evidence>
<dbReference type="Proteomes" id="UP001205748">
    <property type="component" value="Unassembled WGS sequence"/>
</dbReference>